<name>A0ABP9N041_9HYPH</name>
<sequence>MILWIKKNLMLTGAALAAFFIVLARVFTLGKKAEQQKQTENTLKTAITRFEVENEVNRKSDVDVRSELSRWVRDK</sequence>
<comment type="caution">
    <text evidence="1">The sequence shown here is derived from an EMBL/GenBank/DDBJ whole genome shotgun (WGS) entry which is preliminary data.</text>
</comment>
<proteinExistence type="predicted"/>
<organism evidence="1 2">
    <name type="scientific">Bartonella jaculi</name>
    <dbReference type="NCBI Taxonomy" id="686226"/>
    <lineage>
        <taxon>Bacteria</taxon>
        <taxon>Pseudomonadati</taxon>
        <taxon>Pseudomonadota</taxon>
        <taxon>Alphaproteobacteria</taxon>
        <taxon>Hyphomicrobiales</taxon>
        <taxon>Bartonellaceae</taxon>
        <taxon>Bartonella</taxon>
    </lineage>
</organism>
<dbReference type="RefSeq" id="WP_345114712.1">
    <property type="nucleotide sequence ID" value="NZ_BAABIZ010000003.1"/>
</dbReference>
<gene>
    <name evidence="1" type="ORF">GCM10023261_04950</name>
</gene>
<accession>A0ABP9N041</accession>
<evidence type="ECO:0000313" key="2">
    <source>
        <dbReference type="Proteomes" id="UP001500864"/>
    </source>
</evidence>
<protein>
    <recommendedName>
        <fullName evidence="3">Phage related protein</fullName>
    </recommendedName>
</protein>
<dbReference type="Proteomes" id="UP001500864">
    <property type="component" value="Unassembled WGS sequence"/>
</dbReference>
<evidence type="ECO:0000313" key="1">
    <source>
        <dbReference type="EMBL" id="GAA5105480.1"/>
    </source>
</evidence>
<evidence type="ECO:0008006" key="3">
    <source>
        <dbReference type="Google" id="ProtNLM"/>
    </source>
</evidence>
<keyword evidence="2" id="KW-1185">Reference proteome</keyword>
<reference evidence="2" key="1">
    <citation type="journal article" date="2019" name="Int. J. Syst. Evol. Microbiol.">
        <title>The Global Catalogue of Microorganisms (GCM) 10K type strain sequencing project: providing services to taxonomists for standard genome sequencing and annotation.</title>
        <authorList>
            <consortium name="The Broad Institute Genomics Platform"/>
            <consortium name="The Broad Institute Genome Sequencing Center for Infectious Disease"/>
            <person name="Wu L."/>
            <person name="Ma J."/>
        </authorList>
    </citation>
    <scope>NUCLEOTIDE SEQUENCE [LARGE SCALE GENOMIC DNA]</scope>
    <source>
        <strain evidence="2">JCM 17712</strain>
    </source>
</reference>
<dbReference type="EMBL" id="BAABIZ010000003">
    <property type="protein sequence ID" value="GAA5105480.1"/>
    <property type="molecule type" value="Genomic_DNA"/>
</dbReference>